<proteinExistence type="predicted"/>
<feature type="compositionally biased region" description="Gly residues" evidence="1">
    <location>
        <begin position="37"/>
        <end position="51"/>
    </location>
</feature>
<feature type="compositionally biased region" description="Basic and acidic residues" evidence="1">
    <location>
        <begin position="1"/>
        <end position="20"/>
    </location>
</feature>
<dbReference type="EMBL" id="BAAFJT010000008">
    <property type="protein sequence ID" value="GAB0193289.1"/>
    <property type="molecule type" value="Genomic_DNA"/>
</dbReference>
<evidence type="ECO:0000313" key="2">
    <source>
        <dbReference type="EMBL" id="GAB0193289.1"/>
    </source>
</evidence>
<evidence type="ECO:0000313" key="3">
    <source>
        <dbReference type="Proteomes" id="UP001623348"/>
    </source>
</evidence>
<sequence length="195" mass="20547">MTGEKLRSLRRDHKPSKEDGDLLAPGEEEAAAAPGGIFTGGRGSSGKGGRAGGHRIFSNHHHRLPLKGGPAAGGTGPPAEPDKCPAHFPVHECVFKGDVRRLSALIRTQGIGQKDSHVRGPKLNPALEVRPHQCQVQGDDHCPTPAGHTIPYASQDAVVLLGHLGTLLAHVHQLLTSTPRSFSSRQLSSHSSPSL</sequence>
<dbReference type="Proteomes" id="UP001623348">
    <property type="component" value="Unassembled WGS sequence"/>
</dbReference>
<protein>
    <submittedName>
        <fullName evidence="2">Ankyrin repeat domain-containing protein 13C</fullName>
    </submittedName>
</protein>
<organism evidence="2 3">
    <name type="scientific">Grus japonensis</name>
    <name type="common">Japanese crane</name>
    <name type="synonym">Red-crowned crane</name>
    <dbReference type="NCBI Taxonomy" id="30415"/>
    <lineage>
        <taxon>Eukaryota</taxon>
        <taxon>Metazoa</taxon>
        <taxon>Chordata</taxon>
        <taxon>Craniata</taxon>
        <taxon>Vertebrata</taxon>
        <taxon>Euteleostomi</taxon>
        <taxon>Archelosauria</taxon>
        <taxon>Archosauria</taxon>
        <taxon>Dinosauria</taxon>
        <taxon>Saurischia</taxon>
        <taxon>Theropoda</taxon>
        <taxon>Coelurosauria</taxon>
        <taxon>Aves</taxon>
        <taxon>Neognathae</taxon>
        <taxon>Neoaves</taxon>
        <taxon>Gruiformes</taxon>
        <taxon>Gruidae</taxon>
        <taxon>Grus</taxon>
    </lineage>
</organism>
<reference evidence="2 3" key="1">
    <citation type="submission" date="2024-06" db="EMBL/GenBank/DDBJ databases">
        <title>The draft genome of Grus japonensis, version 3.</title>
        <authorList>
            <person name="Nabeshima K."/>
            <person name="Suzuki S."/>
            <person name="Onuma M."/>
        </authorList>
    </citation>
    <scope>NUCLEOTIDE SEQUENCE [LARGE SCALE GENOMIC DNA]</scope>
    <source>
        <strain evidence="2 3">451A</strain>
    </source>
</reference>
<feature type="region of interest" description="Disordered" evidence="1">
    <location>
        <begin position="1"/>
        <end position="83"/>
    </location>
</feature>
<comment type="caution">
    <text evidence="2">The sequence shown here is derived from an EMBL/GenBank/DDBJ whole genome shotgun (WGS) entry which is preliminary data.</text>
</comment>
<gene>
    <name evidence="2" type="ORF">GRJ2_001794200</name>
</gene>
<name>A0ABC9X6N0_GRUJA</name>
<dbReference type="AlphaFoldDB" id="A0ABC9X6N0"/>
<evidence type="ECO:0000256" key="1">
    <source>
        <dbReference type="SAM" id="MobiDB-lite"/>
    </source>
</evidence>
<accession>A0ABC9X6N0</accession>
<keyword evidence="3" id="KW-1185">Reference proteome</keyword>